<evidence type="ECO:0000256" key="5">
    <source>
        <dbReference type="ARBA" id="ARBA00022691"/>
    </source>
</evidence>
<sequence>MSWIQLRLDTHPGQVEELEALMLASGSVAVTLEDNADQPVLEPAVGETPLWGQTRLTGLYPADADMAAVLEHFPQTLLSQCNQRIEILEDKDWEREWMQHYQPMQFGRRLWVCPSWLEPPEPGAVNLLLDPGLAFGTGTHPTTALCLAELDSMPLAGKTVVDYGCGSGILAVAALKLGAARALGVDNDPQALLASRDNASRNGVDPALFPVVLPGQYDSDHWRQRADTVIANILAGPLMELSDTLLHCLKPGGTLLLSGLLATQAPAMIDHYKPWISLQVAAEHEGWVCLRGATPIT</sequence>
<dbReference type="EMBL" id="QRAN01000015">
    <property type="protein sequence ID" value="RLQ21151.1"/>
    <property type="molecule type" value="Genomic_DNA"/>
</dbReference>
<comment type="subcellular location">
    <subcellularLocation>
        <location evidence="6">Cytoplasm</location>
    </subcellularLocation>
</comment>
<name>A0A3L7DYT3_9GAMM</name>
<dbReference type="HAMAP" id="MF_00735">
    <property type="entry name" value="Methyltr_PrmA"/>
    <property type="match status" value="1"/>
</dbReference>
<dbReference type="InterPro" id="IPR004498">
    <property type="entry name" value="Ribosomal_PrmA_MeTrfase"/>
</dbReference>
<dbReference type="AlphaFoldDB" id="A0A3L7DYT3"/>
<feature type="binding site" evidence="6">
    <location>
        <position position="164"/>
    </location>
    <ligand>
        <name>S-adenosyl-L-methionine</name>
        <dbReference type="ChEBI" id="CHEBI:59789"/>
    </ligand>
</feature>
<proteinExistence type="inferred from homology"/>
<keyword evidence="7" id="KW-0689">Ribosomal protein</keyword>
<evidence type="ECO:0000256" key="1">
    <source>
        <dbReference type="ARBA" id="ARBA00009741"/>
    </source>
</evidence>
<dbReference type="GO" id="GO:0005840">
    <property type="term" value="C:ribosome"/>
    <property type="evidence" value="ECO:0007669"/>
    <property type="project" value="UniProtKB-KW"/>
</dbReference>
<evidence type="ECO:0000256" key="2">
    <source>
        <dbReference type="ARBA" id="ARBA00022490"/>
    </source>
</evidence>
<keyword evidence="7" id="KW-0687">Ribonucleoprotein</keyword>
<comment type="function">
    <text evidence="6">Methylates ribosomal protein L11.</text>
</comment>
<gene>
    <name evidence="6" type="primary">prmA</name>
    <name evidence="7" type="ORF">DWB85_13775</name>
</gene>
<dbReference type="GO" id="GO:0032259">
    <property type="term" value="P:methylation"/>
    <property type="evidence" value="ECO:0007669"/>
    <property type="project" value="UniProtKB-KW"/>
</dbReference>
<keyword evidence="5 6" id="KW-0949">S-adenosyl-L-methionine</keyword>
<dbReference type="PANTHER" id="PTHR43648">
    <property type="entry name" value="ELECTRON TRANSFER FLAVOPROTEIN BETA SUBUNIT LYSINE METHYLTRANSFERASE"/>
    <property type="match status" value="1"/>
</dbReference>
<evidence type="ECO:0000256" key="3">
    <source>
        <dbReference type="ARBA" id="ARBA00022603"/>
    </source>
</evidence>
<dbReference type="InterPro" id="IPR029063">
    <property type="entry name" value="SAM-dependent_MTases_sf"/>
</dbReference>
<feature type="binding site" evidence="6">
    <location>
        <position position="232"/>
    </location>
    <ligand>
        <name>S-adenosyl-L-methionine</name>
        <dbReference type="ChEBI" id="CHEBI:59789"/>
    </ligand>
</feature>
<accession>A0A3L7DYT3</accession>
<dbReference type="EC" id="2.1.1.-" evidence="6"/>
<evidence type="ECO:0000256" key="4">
    <source>
        <dbReference type="ARBA" id="ARBA00022679"/>
    </source>
</evidence>
<dbReference type="NCBIfam" id="TIGR00406">
    <property type="entry name" value="prmA"/>
    <property type="match status" value="1"/>
</dbReference>
<dbReference type="RefSeq" id="WP_117955699.1">
    <property type="nucleotide sequence ID" value="NZ_QRAN01000015.1"/>
</dbReference>
<dbReference type="SUPFAM" id="SSF53335">
    <property type="entry name" value="S-adenosyl-L-methionine-dependent methyltransferases"/>
    <property type="match status" value="1"/>
</dbReference>
<dbReference type="OrthoDB" id="9785995at2"/>
<feature type="binding site" evidence="6">
    <location>
        <position position="186"/>
    </location>
    <ligand>
        <name>S-adenosyl-L-methionine</name>
        <dbReference type="ChEBI" id="CHEBI:59789"/>
    </ligand>
</feature>
<reference evidence="7 8" key="1">
    <citation type="submission" date="2018-07" db="EMBL/GenBank/DDBJ databases">
        <title>Halioglobus sp. genome submission.</title>
        <authorList>
            <person name="Ye M.-Q."/>
            <person name="Du Z.-J."/>
        </authorList>
    </citation>
    <scope>NUCLEOTIDE SEQUENCE [LARGE SCALE GENOMIC DNA]</scope>
    <source>
        <strain evidence="7 8">U0301</strain>
    </source>
</reference>
<dbReference type="Proteomes" id="UP000265509">
    <property type="component" value="Unassembled WGS sequence"/>
</dbReference>
<keyword evidence="3 6" id="KW-0489">Methyltransferase</keyword>
<evidence type="ECO:0000313" key="8">
    <source>
        <dbReference type="Proteomes" id="UP000265509"/>
    </source>
</evidence>
<comment type="catalytic activity">
    <reaction evidence="6">
        <text>L-lysyl-[protein] + 3 S-adenosyl-L-methionine = N(6),N(6),N(6)-trimethyl-L-lysyl-[protein] + 3 S-adenosyl-L-homocysteine + 3 H(+)</text>
        <dbReference type="Rhea" id="RHEA:54192"/>
        <dbReference type="Rhea" id="RHEA-COMP:9752"/>
        <dbReference type="Rhea" id="RHEA-COMP:13826"/>
        <dbReference type="ChEBI" id="CHEBI:15378"/>
        <dbReference type="ChEBI" id="CHEBI:29969"/>
        <dbReference type="ChEBI" id="CHEBI:57856"/>
        <dbReference type="ChEBI" id="CHEBI:59789"/>
        <dbReference type="ChEBI" id="CHEBI:61961"/>
    </reaction>
</comment>
<organism evidence="7 8">
    <name type="scientific">Seongchinamella sediminis</name>
    <dbReference type="NCBI Taxonomy" id="2283635"/>
    <lineage>
        <taxon>Bacteria</taxon>
        <taxon>Pseudomonadati</taxon>
        <taxon>Pseudomonadota</taxon>
        <taxon>Gammaproteobacteria</taxon>
        <taxon>Cellvibrionales</taxon>
        <taxon>Halieaceae</taxon>
        <taxon>Seongchinamella</taxon>
    </lineage>
</organism>
<dbReference type="InterPro" id="IPR050078">
    <property type="entry name" value="Ribosomal_L11_MeTrfase_PrmA"/>
</dbReference>
<feature type="binding site" evidence="6">
    <location>
        <position position="143"/>
    </location>
    <ligand>
        <name>S-adenosyl-L-methionine</name>
        <dbReference type="ChEBI" id="CHEBI:59789"/>
    </ligand>
</feature>
<evidence type="ECO:0000256" key="6">
    <source>
        <dbReference type="HAMAP-Rule" id="MF_00735"/>
    </source>
</evidence>
<keyword evidence="8" id="KW-1185">Reference proteome</keyword>
<comment type="caution">
    <text evidence="7">The sequence shown here is derived from an EMBL/GenBank/DDBJ whole genome shotgun (WGS) entry which is preliminary data.</text>
</comment>
<keyword evidence="2 6" id="KW-0963">Cytoplasm</keyword>
<evidence type="ECO:0000313" key="7">
    <source>
        <dbReference type="EMBL" id="RLQ21151.1"/>
    </source>
</evidence>
<dbReference type="PANTHER" id="PTHR43648:SF1">
    <property type="entry name" value="ELECTRON TRANSFER FLAVOPROTEIN BETA SUBUNIT LYSINE METHYLTRANSFERASE"/>
    <property type="match status" value="1"/>
</dbReference>
<dbReference type="CDD" id="cd02440">
    <property type="entry name" value="AdoMet_MTases"/>
    <property type="match status" value="1"/>
</dbReference>
<dbReference type="Gene3D" id="3.40.50.150">
    <property type="entry name" value="Vaccinia Virus protein VP39"/>
    <property type="match status" value="1"/>
</dbReference>
<protein>
    <recommendedName>
        <fullName evidence="6">Ribosomal protein L11 methyltransferase</fullName>
        <shortName evidence="6">L11 Mtase</shortName>
        <ecNumber evidence="6">2.1.1.-</ecNumber>
    </recommendedName>
</protein>
<dbReference type="GO" id="GO:0016279">
    <property type="term" value="F:protein-lysine N-methyltransferase activity"/>
    <property type="evidence" value="ECO:0007669"/>
    <property type="project" value="TreeGrafter"/>
</dbReference>
<dbReference type="Pfam" id="PF06325">
    <property type="entry name" value="PrmA"/>
    <property type="match status" value="1"/>
</dbReference>
<dbReference type="PIRSF" id="PIRSF000401">
    <property type="entry name" value="RPL11_MTase"/>
    <property type="match status" value="1"/>
</dbReference>
<dbReference type="GO" id="GO:0005829">
    <property type="term" value="C:cytosol"/>
    <property type="evidence" value="ECO:0007669"/>
    <property type="project" value="TreeGrafter"/>
</dbReference>
<keyword evidence="4 6" id="KW-0808">Transferase</keyword>
<comment type="similarity">
    <text evidence="1 6">Belongs to the methyltransferase superfamily. PrmA family.</text>
</comment>